<dbReference type="AlphaFoldDB" id="A0A8W7NZG8"/>
<evidence type="ECO:0000313" key="1">
    <source>
        <dbReference type="EnsemblMetazoa" id="ACOM023196-PA.1"/>
    </source>
</evidence>
<name>A0A8W7NZG8_ANOCL</name>
<sequence length="146" mass="16064">MSASKCHRDRHTRATELMSIGAPVCRNAVGAFIVPSRAVIVPSIRLHSRAAVISSRAHFRAAIVLSSFLRPVSRAAIVRFRMHSRPDSVPSFRLHTQPAIILPGRCHLPQALQILIALHAMAPLGIEQADRFVRVIAELQYHVGAD</sequence>
<organism evidence="1">
    <name type="scientific">Anopheles coluzzii</name>
    <name type="common">African malaria mosquito</name>
    <dbReference type="NCBI Taxonomy" id="1518534"/>
    <lineage>
        <taxon>Eukaryota</taxon>
        <taxon>Metazoa</taxon>
        <taxon>Ecdysozoa</taxon>
        <taxon>Arthropoda</taxon>
        <taxon>Hexapoda</taxon>
        <taxon>Insecta</taxon>
        <taxon>Pterygota</taxon>
        <taxon>Neoptera</taxon>
        <taxon>Endopterygota</taxon>
        <taxon>Diptera</taxon>
        <taxon>Nematocera</taxon>
        <taxon>Culicoidea</taxon>
        <taxon>Culicidae</taxon>
        <taxon>Anophelinae</taxon>
        <taxon>Anopheles</taxon>
    </lineage>
</organism>
<proteinExistence type="predicted"/>
<reference evidence="1" key="1">
    <citation type="submission" date="2022-08" db="UniProtKB">
        <authorList>
            <consortium name="EnsemblMetazoa"/>
        </authorList>
    </citation>
    <scope>IDENTIFICATION</scope>
</reference>
<protein>
    <submittedName>
        <fullName evidence="1">Uncharacterized protein</fullName>
    </submittedName>
</protein>
<dbReference type="EnsemblMetazoa" id="ACOM023196-RA">
    <property type="protein sequence ID" value="ACOM023196-PA.1"/>
    <property type="gene ID" value="ACOM023196"/>
</dbReference>
<accession>A0A8W7NZG8</accession>
<dbReference type="Proteomes" id="UP000075882">
    <property type="component" value="Unassembled WGS sequence"/>
</dbReference>